<dbReference type="Gene3D" id="3.40.50.2300">
    <property type="match status" value="1"/>
</dbReference>
<dbReference type="SMART" id="SM00448">
    <property type="entry name" value="REC"/>
    <property type="match status" value="1"/>
</dbReference>
<evidence type="ECO:0000256" key="5">
    <source>
        <dbReference type="HAMAP-Rule" id="MF_00099"/>
    </source>
</evidence>
<dbReference type="Gene3D" id="3.40.50.180">
    <property type="entry name" value="Methylesterase CheB, C-terminal domain"/>
    <property type="match status" value="1"/>
</dbReference>
<feature type="domain" description="CheB-type methylesterase" evidence="9">
    <location>
        <begin position="162"/>
        <end position="354"/>
    </location>
</feature>
<dbReference type="GO" id="GO:0050568">
    <property type="term" value="F:protein-glutamine glutaminase activity"/>
    <property type="evidence" value="ECO:0007669"/>
    <property type="project" value="UniProtKB-UniRule"/>
</dbReference>
<dbReference type="Pfam" id="PF01339">
    <property type="entry name" value="CheB_methylest"/>
    <property type="match status" value="1"/>
</dbReference>
<dbReference type="EC" id="3.5.1.44" evidence="5"/>
<evidence type="ECO:0000256" key="7">
    <source>
        <dbReference type="PROSITE-ProRule" id="PRU00169"/>
    </source>
</evidence>
<dbReference type="PROSITE" id="PS50110">
    <property type="entry name" value="RESPONSE_REGULATORY"/>
    <property type="match status" value="1"/>
</dbReference>
<evidence type="ECO:0000259" key="9">
    <source>
        <dbReference type="PROSITE" id="PS50122"/>
    </source>
</evidence>
<dbReference type="PANTHER" id="PTHR42872:SF6">
    <property type="entry name" value="PROTEIN-GLUTAMATE METHYLESTERASE_PROTEIN-GLUTAMINE GLUTAMINASE"/>
    <property type="match status" value="1"/>
</dbReference>
<dbReference type="PIRSF" id="PIRSF000876">
    <property type="entry name" value="RR_chemtxs_CheB"/>
    <property type="match status" value="1"/>
</dbReference>
<evidence type="ECO:0000256" key="3">
    <source>
        <dbReference type="ARBA" id="ARBA00022801"/>
    </source>
</evidence>
<dbReference type="GO" id="GO:0000156">
    <property type="term" value="F:phosphorelay response regulator activity"/>
    <property type="evidence" value="ECO:0007669"/>
    <property type="project" value="InterPro"/>
</dbReference>
<feature type="domain" description="Response regulatory" evidence="8">
    <location>
        <begin position="3"/>
        <end position="119"/>
    </location>
</feature>
<evidence type="ECO:0000256" key="6">
    <source>
        <dbReference type="PROSITE-ProRule" id="PRU00050"/>
    </source>
</evidence>
<accession>A0A1H8SQN6</accession>
<keyword evidence="1 5" id="KW-0963">Cytoplasm</keyword>
<protein>
    <recommendedName>
        <fullName evidence="5">Protein-glutamate methylesterase/protein-glutamine glutaminase</fullName>
        <ecNumber evidence="5">3.1.1.61</ecNumber>
        <ecNumber evidence="5">3.5.1.44</ecNumber>
    </recommendedName>
</protein>
<dbReference type="InterPro" id="IPR011006">
    <property type="entry name" value="CheY-like_superfamily"/>
</dbReference>
<feature type="active site" evidence="5 6">
    <location>
        <position position="201"/>
    </location>
</feature>
<dbReference type="NCBIfam" id="NF001965">
    <property type="entry name" value="PRK00742.1"/>
    <property type="match status" value="1"/>
</dbReference>
<dbReference type="SUPFAM" id="SSF52172">
    <property type="entry name" value="CheY-like"/>
    <property type="match status" value="1"/>
</dbReference>
<dbReference type="EMBL" id="FODY01000005">
    <property type="protein sequence ID" value="SEO80826.1"/>
    <property type="molecule type" value="Genomic_DNA"/>
</dbReference>
<proteinExistence type="inferred from homology"/>
<evidence type="ECO:0000256" key="2">
    <source>
        <dbReference type="ARBA" id="ARBA00022500"/>
    </source>
</evidence>
<dbReference type="AlphaFoldDB" id="A0A1H8SQN6"/>
<dbReference type="STRING" id="112903.SAMN04490178_105154"/>
<keyword evidence="11" id="KW-1185">Reference proteome</keyword>
<dbReference type="GO" id="GO:0005737">
    <property type="term" value="C:cytoplasm"/>
    <property type="evidence" value="ECO:0007669"/>
    <property type="project" value="UniProtKB-SubCell"/>
</dbReference>
<dbReference type="InterPro" id="IPR008248">
    <property type="entry name" value="CheB-like"/>
</dbReference>
<evidence type="ECO:0000256" key="1">
    <source>
        <dbReference type="ARBA" id="ARBA00022490"/>
    </source>
</evidence>
<dbReference type="HAMAP" id="MF_00099">
    <property type="entry name" value="CheB_chemtxs"/>
    <property type="match status" value="1"/>
</dbReference>
<evidence type="ECO:0000259" key="8">
    <source>
        <dbReference type="PROSITE" id="PS50110"/>
    </source>
</evidence>
<dbReference type="OrthoDB" id="9793421at2"/>
<comment type="PTM">
    <text evidence="5">Phosphorylated by CheA. Phosphorylation of the N-terminal regulatory domain activates the methylesterase activity.</text>
</comment>
<dbReference type="InterPro" id="IPR001789">
    <property type="entry name" value="Sig_transdc_resp-reg_receiver"/>
</dbReference>
<gene>
    <name evidence="5" type="primary">cheB</name>
    <name evidence="10" type="ORF">SAMN04490178_105154</name>
</gene>
<dbReference type="CDD" id="cd17541">
    <property type="entry name" value="REC_CheB-like"/>
    <property type="match status" value="1"/>
</dbReference>
<keyword evidence="2 5" id="KW-0145">Chemotaxis</keyword>
<feature type="active site" evidence="5 6">
    <location>
        <position position="297"/>
    </location>
</feature>
<comment type="subcellular location">
    <subcellularLocation>
        <location evidence="5">Cytoplasm</location>
    </subcellularLocation>
</comment>
<dbReference type="Pfam" id="PF00072">
    <property type="entry name" value="Response_reg"/>
    <property type="match status" value="1"/>
</dbReference>
<dbReference type="CDD" id="cd16432">
    <property type="entry name" value="CheB_Rec"/>
    <property type="match status" value="1"/>
</dbReference>
<dbReference type="EC" id="3.1.1.61" evidence="5"/>
<dbReference type="NCBIfam" id="NF009206">
    <property type="entry name" value="PRK12555.1"/>
    <property type="match status" value="1"/>
</dbReference>
<dbReference type="InterPro" id="IPR035909">
    <property type="entry name" value="CheB_C"/>
</dbReference>
<evidence type="ECO:0000256" key="4">
    <source>
        <dbReference type="ARBA" id="ARBA00048267"/>
    </source>
</evidence>
<comment type="catalytic activity">
    <reaction evidence="5">
        <text>L-glutaminyl-[protein] + H2O = L-glutamyl-[protein] + NH4(+)</text>
        <dbReference type="Rhea" id="RHEA:16441"/>
        <dbReference type="Rhea" id="RHEA-COMP:10207"/>
        <dbReference type="Rhea" id="RHEA-COMP:10208"/>
        <dbReference type="ChEBI" id="CHEBI:15377"/>
        <dbReference type="ChEBI" id="CHEBI:28938"/>
        <dbReference type="ChEBI" id="CHEBI:29973"/>
        <dbReference type="ChEBI" id="CHEBI:30011"/>
        <dbReference type="EC" id="3.5.1.44"/>
    </reaction>
</comment>
<dbReference type="PANTHER" id="PTHR42872">
    <property type="entry name" value="PROTEIN-GLUTAMATE METHYLESTERASE/PROTEIN-GLUTAMINE GLUTAMINASE"/>
    <property type="match status" value="1"/>
</dbReference>
<dbReference type="Proteomes" id="UP000198847">
    <property type="component" value="Unassembled WGS sequence"/>
</dbReference>
<name>A0A1H8SQN6_9FIRM</name>
<organism evidence="10 11">
    <name type="scientific">Propionispora vibrioides</name>
    <dbReference type="NCBI Taxonomy" id="112903"/>
    <lineage>
        <taxon>Bacteria</taxon>
        <taxon>Bacillati</taxon>
        <taxon>Bacillota</taxon>
        <taxon>Negativicutes</taxon>
        <taxon>Selenomonadales</taxon>
        <taxon>Sporomusaceae</taxon>
        <taxon>Propionispora</taxon>
    </lineage>
</organism>
<dbReference type="RefSeq" id="WP_091744903.1">
    <property type="nucleotide sequence ID" value="NZ_FODY01000005.1"/>
</dbReference>
<comment type="similarity">
    <text evidence="5">Belongs to the CheB family.</text>
</comment>
<dbReference type="GO" id="GO:0006935">
    <property type="term" value="P:chemotaxis"/>
    <property type="evidence" value="ECO:0007669"/>
    <property type="project" value="UniProtKB-UniRule"/>
</dbReference>
<dbReference type="PROSITE" id="PS50122">
    <property type="entry name" value="CHEB"/>
    <property type="match status" value="1"/>
</dbReference>
<feature type="active site" evidence="5 6">
    <location>
        <position position="174"/>
    </location>
</feature>
<evidence type="ECO:0000313" key="11">
    <source>
        <dbReference type="Proteomes" id="UP000198847"/>
    </source>
</evidence>
<comment type="domain">
    <text evidence="5">Contains a C-terminal catalytic domain, and an N-terminal region which modulates catalytic activity.</text>
</comment>
<dbReference type="GO" id="GO:0008984">
    <property type="term" value="F:protein-glutamate methylesterase activity"/>
    <property type="evidence" value="ECO:0007669"/>
    <property type="project" value="UniProtKB-UniRule"/>
</dbReference>
<reference evidence="10 11" key="1">
    <citation type="submission" date="2016-10" db="EMBL/GenBank/DDBJ databases">
        <authorList>
            <person name="de Groot N.N."/>
        </authorList>
    </citation>
    <scope>NUCLEOTIDE SEQUENCE [LARGE SCALE GENOMIC DNA]</scope>
    <source>
        <strain evidence="10 11">DSM 13305</strain>
    </source>
</reference>
<comment type="function">
    <text evidence="5">Involved in chemotaxis. Part of a chemotaxis signal transduction system that modulates chemotaxis in response to various stimuli. Catalyzes the demethylation of specific methylglutamate residues introduced into the chemoreceptors (methyl-accepting chemotaxis proteins or MCP) by CheR. Also mediates the irreversible deamidation of specific glutamine residues to glutamic acid.</text>
</comment>
<dbReference type="SUPFAM" id="SSF52738">
    <property type="entry name" value="Methylesterase CheB, C-terminal domain"/>
    <property type="match status" value="1"/>
</dbReference>
<evidence type="ECO:0000313" key="10">
    <source>
        <dbReference type="EMBL" id="SEO80826.1"/>
    </source>
</evidence>
<keyword evidence="3 5" id="KW-0378">Hydrolase</keyword>
<keyword evidence="5 7" id="KW-0597">Phosphoprotein</keyword>
<sequence length="354" mass="37628">MIKVLIVEDSAFMRKLLSDVFSAESDFIVDTARNGKDALDKIKRFKPDLITMDVEMPVMDGLTALEIIMRENPTPVVMVSSLTRDGAEATMKALDLGAVDFVAKTAGPISSVAGIGTEIINKCRAAAQVNVQNLRRRPFSAVPAPPRPVASPASFKTPEYPAVSEERIVAIGTSTGGPRALQEIITKLPGNLPCGVVVVQHMPPGFTKSLSERLNSLSSVTVKEAEHNDVIKPGLVLIAPGDYHMTVEIEGGRKVVKLAQNPPIGGHRPAVDPMLESVAKLYGAKAVGVILTGMGHDGAKGMQTIRQQKGYTIAEDQSTSVVFGMPKAAIELGVIDKVLPLPAIASEIVRSLAK</sequence>
<dbReference type="InterPro" id="IPR000673">
    <property type="entry name" value="Sig_transdc_resp-reg_Me-estase"/>
</dbReference>
<comment type="catalytic activity">
    <reaction evidence="4 5">
        <text>[protein]-L-glutamate 5-O-methyl ester + H2O = L-glutamyl-[protein] + methanol + H(+)</text>
        <dbReference type="Rhea" id="RHEA:23236"/>
        <dbReference type="Rhea" id="RHEA-COMP:10208"/>
        <dbReference type="Rhea" id="RHEA-COMP:10311"/>
        <dbReference type="ChEBI" id="CHEBI:15377"/>
        <dbReference type="ChEBI" id="CHEBI:15378"/>
        <dbReference type="ChEBI" id="CHEBI:17790"/>
        <dbReference type="ChEBI" id="CHEBI:29973"/>
        <dbReference type="ChEBI" id="CHEBI:82795"/>
        <dbReference type="EC" id="3.1.1.61"/>
    </reaction>
</comment>
<feature type="modified residue" description="4-aspartylphosphate" evidence="5 7">
    <location>
        <position position="53"/>
    </location>
</feature>